<feature type="compositionally biased region" description="Basic and acidic residues" evidence="2">
    <location>
        <begin position="190"/>
        <end position="204"/>
    </location>
</feature>
<dbReference type="Gene3D" id="3.40.1550.10">
    <property type="entry name" value="CheC-like"/>
    <property type="match status" value="1"/>
</dbReference>
<dbReference type="Pfam" id="PF13690">
    <property type="entry name" value="CheX"/>
    <property type="match status" value="1"/>
</dbReference>
<dbReference type="SUPFAM" id="SSF103039">
    <property type="entry name" value="CheC-like"/>
    <property type="match status" value="1"/>
</dbReference>
<dbReference type="PANTHER" id="PTHR39452">
    <property type="entry name" value="CHEY-P PHOSPHATASE CHEX"/>
    <property type="match status" value="1"/>
</dbReference>
<organism evidence="4 5">
    <name type="scientific">Shewanella woodyi (strain ATCC 51908 / MS32)</name>
    <dbReference type="NCBI Taxonomy" id="392500"/>
    <lineage>
        <taxon>Bacteria</taxon>
        <taxon>Pseudomonadati</taxon>
        <taxon>Pseudomonadota</taxon>
        <taxon>Gammaproteobacteria</taxon>
        <taxon>Alteromonadales</taxon>
        <taxon>Shewanellaceae</taxon>
        <taxon>Shewanella</taxon>
    </lineage>
</organism>
<dbReference type="InterPro" id="IPR028051">
    <property type="entry name" value="CheX-like_dom"/>
</dbReference>
<evidence type="ECO:0000313" key="5">
    <source>
        <dbReference type="Proteomes" id="UP000002168"/>
    </source>
</evidence>
<accession>B1KHY2</accession>
<reference evidence="4 5" key="1">
    <citation type="submission" date="2008-02" db="EMBL/GenBank/DDBJ databases">
        <title>Complete sequence of Shewanella woodyi ATCC 51908.</title>
        <authorList>
            <consortium name="US DOE Joint Genome Institute"/>
            <person name="Copeland A."/>
            <person name="Lucas S."/>
            <person name="Lapidus A."/>
            <person name="Glavina del Rio T."/>
            <person name="Dalin E."/>
            <person name="Tice H."/>
            <person name="Bruce D."/>
            <person name="Goodwin L."/>
            <person name="Pitluck S."/>
            <person name="Sims D."/>
            <person name="Brettin T."/>
            <person name="Detter J.C."/>
            <person name="Han C."/>
            <person name="Kuske C.R."/>
            <person name="Schmutz J."/>
            <person name="Larimer F."/>
            <person name="Land M."/>
            <person name="Hauser L."/>
            <person name="Kyrpides N."/>
            <person name="Lykidis A."/>
            <person name="Zhao J.-S."/>
            <person name="Richardson P."/>
        </authorList>
    </citation>
    <scope>NUCLEOTIDE SEQUENCE [LARGE SCALE GENOMIC DNA]</scope>
    <source>
        <strain evidence="5">ATCC 51908 / MS32</strain>
    </source>
</reference>
<keyword evidence="5" id="KW-1185">Reference proteome</keyword>
<name>B1KHY2_SHEWM</name>
<dbReference type="KEGG" id="swd:Swoo_4204"/>
<dbReference type="eggNOG" id="COG1406">
    <property type="taxonomic scope" value="Bacteria"/>
</dbReference>
<dbReference type="CDD" id="cd17906">
    <property type="entry name" value="CheX"/>
    <property type="match status" value="1"/>
</dbReference>
<dbReference type="PANTHER" id="PTHR39452:SF1">
    <property type="entry name" value="CHEY-P PHOSPHATASE CHEX"/>
    <property type="match status" value="1"/>
</dbReference>
<evidence type="ECO:0000256" key="1">
    <source>
        <dbReference type="ARBA" id="ARBA00022500"/>
    </source>
</evidence>
<dbReference type="STRING" id="392500.Swoo_4204"/>
<dbReference type="InterPro" id="IPR038756">
    <property type="entry name" value="CheX-like"/>
</dbReference>
<evidence type="ECO:0000259" key="3">
    <source>
        <dbReference type="Pfam" id="PF13690"/>
    </source>
</evidence>
<feature type="domain" description="Chemotaxis phosphatase CheX-like" evidence="3">
    <location>
        <begin position="42"/>
        <end position="140"/>
    </location>
</feature>
<proteinExistence type="predicted"/>
<keyword evidence="1" id="KW-0145">Chemotaxis</keyword>
<dbReference type="InterPro" id="IPR028976">
    <property type="entry name" value="CheC-like_sf"/>
</dbReference>
<gene>
    <name evidence="4" type="ordered locus">Swoo_4204</name>
</gene>
<dbReference type="EMBL" id="CP000961">
    <property type="protein sequence ID" value="ACA88460.1"/>
    <property type="molecule type" value="Genomic_DNA"/>
</dbReference>
<dbReference type="HOGENOM" id="CLU_116290_0_0_6"/>
<dbReference type="GO" id="GO:0006935">
    <property type="term" value="P:chemotaxis"/>
    <property type="evidence" value="ECO:0007669"/>
    <property type="project" value="UniProtKB-KW"/>
</dbReference>
<dbReference type="AlphaFoldDB" id="B1KHY2"/>
<feature type="region of interest" description="Disordered" evidence="2">
    <location>
        <begin position="158"/>
        <end position="204"/>
    </location>
</feature>
<evidence type="ECO:0000256" key="2">
    <source>
        <dbReference type="SAM" id="MobiDB-lite"/>
    </source>
</evidence>
<sequence length="204" mass="21749">MNVNFINPFLESLINVISTMANMQLTPGKPGLKQGNLAKGDVSGLIGMVGPQTKGSLSITFELNLVLEIMQNMLGENPGMMNEEITDLVGEITNMVTGGAKNKLGDKGYEFDMATPIVVSGIGHTISHKANGKKIIMPFTSPHGAAYIEICFEDVNKTPEATSTDAEPNEAENDEAKSESDNKAATNEDTNSKDNTDEEAAPKS</sequence>
<dbReference type="Proteomes" id="UP000002168">
    <property type="component" value="Chromosome"/>
</dbReference>
<protein>
    <submittedName>
        <fullName evidence="4">CheC domain protein</fullName>
    </submittedName>
</protein>
<evidence type="ECO:0000313" key="4">
    <source>
        <dbReference type="EMBL" id="ACA88460.1"/>
    </source>
</evidence>